<dbReference type="InterPro" id="IPR003869">
    <property type="entry name" value="Polysac_CapD-like"/>
</dbReference>
<dbReference type="SUPFAM" id="SSF53335">
    <property type="entry name" value="S-adenosyl-L-methionine-dependent methyltransferases"/>
    <property type="match status" value="1"/>
</dbReference>
<dbReference type="SUPFAM" id="SSF51735">
    <property type="entry name" value="NAD(P)-binding Rossmann-fold domains"/>
    <property type="match status" value="1"/>
</dbReference>
<evidence type="ECO:0000313" key="4">
    <source>
        <dbReference type="EMBL" id="MET3730514.1"/>
    </source>
</evidence>
<keyword evidence="2" id="KW-0812">Transmembrane</keyword>
<feature type="domain" description="Polysaccharide biosynthesis protein CapD-like" evidence="3">
    <location>
        <begin position="305"/>
        <end position="587"/>
    </location>
</feature>
<dbReference type="EMBL" id="JBEPMO010000001">
    <property type="protein sequence ID" value="MET3730514.1"/>
    <property type="molecule type" value="Genomic_DNA"/>
</dbReference>
<reference evidence="4 5" key="1">
    <citation type="submission" date="2024-06" db="EMBL/GenBank/DDBJ databases">
        <title>Genomic Encyclopedia of Type Strains, Phase IV (KMG-IV): sequencing the most valuable type-strain genomes for metagenomic binning, comparative biology and taxonomic classification.</title>
        <authorList>
            <person name="Goeker M."/>
        </authorList>
    </citation>
    <scope>NUCLEOTIDE SEQUENCE [LARGE SCALE GENOMIC DNA]</scope>
    <source>
        <strain evidence="4 5">DSM 29388</strain>
    </source>
</reference>
<dbReference type="PANTHER" id="PTHR43318:SF1">
    <property type="entry name" value="POLYSACCHARIDE BIOSYNTHESIS PROTEIN EPSC-RELATED"/>
    <property type="match status" value="1"/>
</dbReference>
<dbReference type="Proteomes" id="UP001549146">
    <property type="component" value="Unassembled WGS sequence"/>
</dbReference>
<evidence type="ECO:0000313" key="5">
    <source>
        <dbReference type="Proteomes" id="UP001549146"/>
    </source>
</evidence>
<keyword evidence="5" id="KW-1185">Reference proteome</keyword>
<keyword evidence="2" id="KW-1133">Transmembrane helix</keyword>
<organism evidence="4 5">
    <name type="scientific">Moheibacter stercoris</name>
    <dbReference type="NCBI Taxonomy" id="1628251"/>
    <lineage>
        <taxon>Bacteria</taxon>
        <taxon>Pseudomonadati</taxon>
        <taxon>Bacteroidota</taxon>
        <taxon>Flavobacteriia</taxon>
        <taxon>Flavobacteriales</taxon>
        <taxon>Weeksellaceae</taxon>
        <taxon>Moheibacter</taxon>
    </lineage>
</organism>
<keyword evidence="2" id="KW-0472">Membrane</keyword>
<gene>
    <name evidence="4" type="ORF">ABID46_000066</name>
</gene>
<dbReference type="Pfam" id="PF13727">
    <property type="entry name" value="CoA_binding_3"/>
    <property type="match status" value="1"/>
</dbReference>
<feature type="transmembrane region" description="Helical" evidence="2">
    <location>
        <begin position="25"/>
        <end position="48"/>
    </location>
</feature>
<feature type="transmembrane region" description="Helical" evidence="2">
    <location>
        <begin position="60"/>
        <end position="78"/>
    </location>
</feature>
<name>A0ABV2LPM8_9FLAO</name>
<accession>A0ABV2LPM8</accession>
<evidence type="ECO:0000259" key="3">
    <source>
        <dbReference type="Pfam" id="PF02719"/>
    </source>
</evidence>
<dbReference type="RefSeq" id="WP_354505496.1">
    <property type="nucleotide sequence ID" value="NZ_JBEPMO010000001.1"/>
</dbReference>
<evidence type="ECO:0000256" key="1">
    <source>
        <dbReference type="ARBA" id="ARBA00007430"/>
    </source>
</evidence>
<feature type="transmembrane region" description="Helical" evidence="2">
    <location>
        <begin position="129"/>
        <end position="148"/>
    </location>
</feature>
<protein>
    <submittedName>
        <fullName evidence="4">FlaA1/EpsC-like NDP-sugar epimerase</fullName>
    </submittedName>
</protein>
<dbReference type="PANTHER" id="PTHR43318">
    <property type="entry name" value="UDP-N-ACETYLGLUCOSAMINE 4,6-DEHYDRATASE"/>
    <property type="match status" value="1"/>
</dbReference>
<dbReference type="Pfam" id="PF02719">
    <property type="entry name" value="Polysacc_synt_2"/>
    <property type="match status" value="1"/>
</dbReference>
<feature type="transmembrane region" description="Helical" evidence="2">
    <location>
        <begin position="99"/>
        <end position="117"/>
    </location>
</feature>
<proteinExistence type="inferred from homology"/>
<sequence length="640" mass="72743">MKAFSFSYGSYLLRKNLKKETPRRLVLAIDLYITFNTFLVTFLLLKILRIGPATRLYDVVIHHVPQVLFFSLVAYLATSSYKGIVRHTGFKDVMNVFKAMMLFVVLMSLFNWLIISVDPNSAFRISKVVILVHFLFNTIALIFLRILYKSLYNFYVLGNRYSRRVMIYGAGDSGVITYKALKNDEKSRVAVFGFLDDKKKKVGKKIDGIKVYDPKTITAEFVQKHHITEIIISIQNIKPERLREIVDMFTDIPVSLKIVPAVSSWLKGDLTAQQIKNIRIEDLLGRKPIELNNTEILAETKDKVILVTGAAGSIGSEIARQLMRYPVKQLIMLDQSETALFDLQQTTKKYCKDSCEFVMGDIRNQKRMELLIRHFHPDIIFHAAAYKHVPLMEDNPYESITTNVKGTKILADLAVQYQVGKFVMVSTDKAVNPTNVMGATKRLAELYVTNLNQTSSTNFIVTRFGNVLGSNGSVIPIFRRQIEEGGPITVTHPDITRYFMTIPEACQLVLEAGAMGKGGEVFVFDMGESVKIFDLAKKIIRLSGLKYPDDIDIQIVGLRPGEKIYEELLAQNEMTIKTHHPKIMIAKVDQSNDSFSTKFQELLSIEISEQPRETNFLLVNKIKEILPEYSPNNSIFSTNE</sequence>
<dbReference type="CDD" id="cd05237">
    <property type="entry name" value="UDP_invert_4-6DH_SDR_e"/>
    <property type="match status" value="1"/>
</dbReference>
<dbReference type="InterPro" id="IPR036291">
    <property type="entry name" value="NAD(P)-bd_dom_sf"/>
</dbReference>
<dbReference type="Gene3D" id="3.40.50.720">
    <property type="entry name" value="NAD(P)-binding Rossmann-like Domain"/>
    <property type="match status" value="2"/>
</dbReference>
<evidence type="ECO:0000256" key="2">
    <source>
        <dbReference type="SAM" id="Phobius"/>
    </source>
</evidence>
<dbReference type="InterPro" id="IPR029063">
    <property type="entry name" value="SAM-dependent_MTases_sf"/>
</dbReference>
<comment type="caution">
    <text evidence="4">The sequence shown here is derived from an EMBL/GenBank/DDBJ whole genome shotgun (WGS) entry which is preliminary data.</text>
</comment>
<dbReference type="InterPro" id="IPR051203">
    <property type="entry name" value="Polysaccharide_Synthase-Rel"/>
</dbReference>
<comment type="similarity">
    <text evidence="1">Belongs to the polysaccharide synthase family.</text>
</comment>